<evidence type="ECO:0000313" key="2">
    <source>
        <dbReference type="Proteomes" id="UP000077315"/>
    </source>
</evidence>
<dbReference type="GeneID" id="28992385"/>
<name>A0A163DSI0_PHYB8</name>
<dbReference type="AlphaFoldDB" id="A0A163DSI0"/>
<accession>A0A163DSI0</accession>
<dbReference type="VEuPathDB" id="FungiDB:PHYBLDRAFT_145566"/>
<sequence length="136" mass="15711">MGDQENNKNVEQIVFTKAQVDEIVAAVPRRVRESQSGEAEQRSKGFDIPTEIIEELDGYSSFELVKALQKFKRSVPRYNKEDWNTPKSTNLNFVTQLKLWKIDSLPIVSTIYKLTEITRVQARAAAEIYESLRYII</sequence>
<proteinExistence type="predicted"/>
<dbReference type="EMBL" id="KV440981">
    <property type="protein sequence ID" value="OAD73160.1"/>
    <property type="molecule type" value="Genomic_DNA"/>
</dbReference>
<reference evidence="2" key="1">
    <citation type="submission" date="2015-06" db="EMBL/GenBank/DDBJ databases">
        <title>Expansion of signal transduction pathways in fungi by whole-genome duplication.</title>
        <authorList>
            <consortium name="DOE Joint Genome Institute"/>
            <person name="Corrochano L.M."/>
            <person name="Kuo A."/>
            <person name="Marcet-Houben M."/>
            <person name="Polaino S."/>
            <person name="Salamov A."/>
            <person name="Villalobos J.M."/>
            <person name="Alvarez M.I."/>
            <person name="Avalos J."/>
            <person name="Benito E.P."/>
            <person name="Benoit I."/>
            <person name="Burger G."/>
            <person name="Camino L.P."/>
            <person name="Canovas D."/>
            <person name="Cerda-Olmedo E."/>
            <person name="Cheng J.-F."/>
            <person name="Dominguez A."/>
            <person name="Elias M."/>
            <person name="Eslava A.P."/>
            <person name="Glaser F."/>
            <person name="Grimwood J."/>
            <person name="Gutierrez G."/>
            <person name="Heitman J."/>
            <person name="Henrissat B."/>
            <person name="Iturriaga E.A."/>
            <person name="Lang B.F."/>
            <person name="Lavin J.L."/>
            <person name="Lee S."/>
            <person name="Li W."/>
            <person name="Lindquist E."/>
            <person name="Lopez-Garcia S."/>
            <person name="Luque E.M."/>
            <person name="Marcos A.T."/>
            <person name="Martin J."/>
            <person name="McCluskey K."/>
            <person name="Medina H.R."/>
            <person name="Miralles-Duran A."/>
            <person name="Miyazaki A."/>
            <person name="Munoz-Torres E."/>
            <person name="Oguiza J.A."/>
            <person name="Ohm R."/>
            <person name="Olmedo M."/>
            <person name="Orejas M."/>
            <person name="Ortiz-Castellanos L."/>
            <person name="Pisabarro A.G."/>
            <person name="Rodriguez-Romero J."/>
            <person name="Ruiz-Herrera J."/>
            <person name="Ruiz-Vazquez R."/>
            <person name="Sanz C."/>
            <person name="Schackwitz W."/>
            <person name="Schmutz J."/>
            <person name="Shahriari M."/>
            <person name="Shelest E."/>
            <person name="Silva-Franco F."/>
            <person name="Soanes D."/>
            <person name="Syed K."/>
            <person name="Tagua V.G."/>
            <person name="Talbot N.J."/>
            <person name="Thon M."/>
            <person name="De vries R.P."/>
            <person name="Wiebenga A."/>
            <person name="Yadav J.S."/>
            <person name="Braun E.L."/>
            <person name="Baker S."/>
            <person name="Garre V."/>
            <person name="Horwitz B."/>
            <person name="Torres-Martinez S."/>
            <person name="Idnurm A."/>
            <person name="Herrera-Estrella A."/>
            <person name="Gabaldon T."/>
            <person name="Grigoriev I.V."/>
        </authorList>
    </citation>
    <scope>NUCLEOTIDE SEQUENCE [LARGE SCALE GENOMIC DNA]</scope>
    <source>
        <strain evidence="2">NRRL 1555(-)</strain>
    </source>
</reference>
<evidence type="ECO:0000313" key="1">
    <source>
        <dbReference type="EMBL" id="OAD73160.1"/>
    </source>
</evidence>
<organism evidence="1 2">
    <name type="scientific">Phycomyces blakesleeanus (strain ATCC 8743b / DSM 1359 / FGSC 10004 / NBRC 33097 / NRRL 1555)</name>
    <dbReference type="NCBI Taxonomy" id="763407"/>
    <lineage>
        <taxon>Eukaryota</taxon>
        <taxon>Fungi</taxon>
        <taxon>Fungi incertae sedis</taxon>
        <taxon>Mucoromycota</taxon>
        <taxon>Mucoromycotina</taxon>
        <taxon>Mucoromycetes</taxon>
        <taxon>Mucorales</taxon>
        <taxon>Phycomycetaceae</taxon>
        <taxon>Phycomyces</taxon>
    </lineage>
</organism>
<dbReference type="InParanoid" id="A0A163DSI0"/>
<keyword evidence="2" id="KW-1185">Reference proteome</keyword>
<protein>
    <submittedName>
        <fullName evidence="1">Uncharacterized protein</fullName>
    </submittedName>
</protein>
<gene>
    <name evidence="1" type="ORF">PHYBLDRAFT_145566</name>
</gene>
<dbReference type="Proteomes" id="UP000077315">
    <property type="component" value="Unassembled WGS sequence"/>
</dbReference>
<dbReference type="RefSeq" id="XP_018291200.1">
    <property type="nucleotide sequence ID" value="XM_018431479.1"/>
</dbReference>
<dbReference type="OrthoDB" id="2267579at2759"/>